<dbReference type="AlphaFoldDB" id="A0A139IKQ7"/>
<accession>A0A139IKQ7</accession>
<evidence type="ECO:0000313" key="4">
    <source>
        <dbReference type="Proteomes" id="UP000073492"/>
    </source>
</evidence>
<dbReference type="Pfam" id="PF11976">
    <property type="entry name" value="Rad60-SLD"/>
    <property type="match status" value="1"/>
</dbReference>
<dbReference type="EMBL" id="LFZO01000062">
    <property type="protein sequence ID" value="KXT15270.1"/>
    <property type="molecule type" value="Genomic_DNA"/>
</dbReference>
<feature type="domain" description="Ubiquitin-like" evidence="2">
    <location>
        <begin position="31"/>
        <end position="108"/>
    </location>
</feature>
<dbReference type="InterPro" id="IPR029071">
    <property type="entry name" value="Ubiquitin-like_domsf"/>
</dbReference>
<proteinExistence type="predicted"/>
<evidence type="ECO:0000259" key="2">
    <source>
        <dbReference type="PROSITE" id="PS50053"/>
    </source>
</evidence>
<sequence>MNATIMEPPDVDAGGDLPPPPPADIPERPSVLVTITFRDHRGFEQSFKLKTSTRLGKAMDAFSAKVERDRKALRFLFDGDRILDESTVEGMGMEDGDAVDVVEEQIGGES</sequence>
<dbReference type="Gene3D" id="3.10.20.90">
    <property type="entry name" value="Phosphatidylinositol 3-kinase Catalytic Subunit, Chain A, domain 1"/>
    <property type="match status" value="1"/>
</dbReference>
<name>A0A139IKQ7_9PEZI</name>
<gene>
    <name evidence="3" type="ORF">AC579_4865</name>
</gene>
<dbReference type="STRING" id="113226.A0A139IKQ7"/>
<protein>
    <recommendedName>
        <fullName evidence="2">Ubiquitin-like domain-containing protein</fullName>
    </recommendedName>
</protein>
<dbReference type="OrthoDB" id="442921at2759"/>
<dbReference type="SUPFAM" id="SSF54236">
    <property type="entry name" value="Ubiquitin-like"/>
    <property type="match status" value="1"/>
</dbReference>
<dbReference type="Proteomes" id="UP000073492">
    <property type="component" value="Unassembled WGS sequence"/>
</dbReference>
<feature type="region of interest" description="Disordered" evidence="1">
    <location>
        <begin position="1"/>
        <end position="27"/>
    </location>
</feature>
<dbReference type="InterPro" id="IPR022617">
    <property type="entry name" value="Rad60/SUMO-like_dom"/>
</dbReference>
<dbReference type="CDD" id="cd01763">
    <property type="entry name" value="Ubl_SUMO_like"/>
    <property type="match status" value="1"/>
</dbReference>
<comment type="caution">
    <text evidence="3">The sequence shown here is derived from an EMBL/GenBank/DDBJ whole genome shotgun (WGS) entry which is preliminary data.</text>
</comment>
<evidence type="ECO:0000313" key="3">
    <source>
        <dbReference type="EMBL" id="KXT15270.1"/>
    </source>
</evidence>
<keyword evidence="4" id="KW-1185">Reference proteome</keyword>
<dbReference type="PROSITE" id="PS50053">
    <property type="entry name" value="UBIQUITIN_2"/>
    <property type="match status" value="1"/>
</dbReference>
<reference evidence="3 4" key="1">
    <citation type="submission" date="2015-07" db="EMBL/GenBank/DDBJ databases">
        <title>Comparative genomics of the Sigatoka disease complex on banana suggests a link between parallel evolutionary changes in Pseudocercospora fijiensis and Pseudocercospora eumusae and increased virulence on the banana host.</title>
        <authorList>
            <person name="Chang T.-C."/>
            <person name="Salvucci A."/>
            <person name="Crous P.W."/>
            <person name="Stergiopoulos I."/>
        </authorList>
    </citation>
    <scope>NUCLEOTIDE SEQUENCE [LARGE SCALE GENOMIC DNA]</scope>
    <source>
        <strain evidence="3 4">CBS 116634</strain>
    </source>
</reference>
<evidence type="ECO:0000256" key="1">
    <source>
        <dbReference type="SAM" id="MobiDB-lite"/>
    </source>
</evidence>
<dbReference type="PANTHER" id="PTHR10562">
    <property type="entry name" value="SMALL UBIQUITIN-RELATED MODIFIER"/>
    <property type="match status" value="1"/>
</dbReference>
<organism evidence="3 4">
    <name type="scientific">Pseudocercospora musae</name>
    <dbReference type="NCBI Taxonomy" id="113226"/>
    <lineage>
        <taxon>Eukaryota</taxon>
        <taxon>Fungi</taxon>
        <taxon>Dikarya</taxon>
        <taxon>Ascomycota</taxon>
        <taxon>Pezizomycotina</taxon>
        <taxon>Dothideomycetes</taxon>
        <taxon>Dothideomycetidae</taxon>
        <taxon>Mycosphaerellales</taxon>
        <taxon>Mycosphaerellaceae</taxon>
        <taxon>Pseudocercospora</taxon>
    </lineage>
</organism>
<dbReference type="InterPro" id="IPR000626">
    <property type="entry name" value="Ubiquitin-like_dom"/>
</dbReference>